<dbReference type="AlphaFoldDB" id="A0A371YV80"/>
<sequence length="446" mass="50936">MKKSLLTLSLCSAVFMSVAPLQNVFATKSPNIQRTIKHNTPSPVQHTPIFAEFHQLNGINSFNQILWEDYLTDPENDQSLSRMFAEQIKNNLPQIEASSNMSEEEKQKYRDMANIREPDENDINIYKKLLEAQKYDLGEGVKKDQSKANDLILEAVDLGSFDAMELIGIRVMHQIGYTQLQEQGIDLLSLFADNPSNADSIGAYWAYVAYSYAYGVGRPENQEKALQYWKKANHLYSMQIDPTGFIAYMMGKMIEDKNMNNQPIEDAMQYYKMSANKDNIAAQQAVLKLLNSNKKFEDLTYEPELFMAEHKAAKKEKDAFYTLSELYAQKEWKIYDPKKSIAYLNQAIALGHDRALLDLARYYEQGYLVKADPAKAAELYKKSLQQGNPTAGILLVNLYENGSKAFKADAKQAKIWRAKATALYKELGYGDVLPKADEIRLFNRMY</sequence>
<dbReference type="SMART" id="SM00671">
    <property type="entry name" value="SEL1"/>
    <property type="match status" value="5"/>
</dbReference>
<feature type="chain" id="PRO_5016794540" evidence="1">
    <location>
        <begin position="27"/>
        <end position="446"/>
    </location>
</feature>
<organism evidence="2 3">
    <name type="scientific">Acinetobacter sichuanensis</name>
    <dbReference type="NCBI Taxonomy" id="2136183"/>
    <lineage>
        <taxon>Bacteria</taxon>
        <taxon>Pseudomonadati</taxon>
        <taxon>Pseudomonadota</taxon>
        <taxon>Gammaproteobacteria</taxon>
        <taxon>Moraxellales</taxon>
        <taxon>Moraxellaceae</taxon>
        <taxon>Acinetobacter</taxon>
    </lineage>
</organism>
<protein>
    <submittedName>
        <fullName evidence="2">Sel1 repeat family protein</fullName>
    </submittedName>
</protein>
<evidence type="ECO:0000313" key="2">
    <source>
        <dbReference type="EMBL" id="RFC85314.1"/>
    </source>
</evidence>
<dbReference type="Gene3D" id="1.25.40.10">
    <property type="entry name" value="Tetratricopeptide repeat domain"/>
    <property type="match status" value="1"/>
</dbReference>
<dbReference type="PROSITE" id="PS00226">
    <property type="entry name" value="IF_ROD_1"/>
    <property type="match status" value="1"/>
</dbReference>
<dbReference type="Proteomes" id="UP000240957">
    <property type="component" value="Unassembled WGS sequence"/>
</dbReference>
<dbReference type="InterPro" id="IPR050767">
    <property type="entry name" value="Sel1_AlgK"/>
</dbReference>
<dbReference type="InterPro" id="IPR006597">
    <property type="entry name" value="Sel1-like"/>
</dbReference>
<dbReference type="InterPro" id="IPR018039">
    <property type="entry name" value="IF_conserved"/>
</dbReference>
<gene>
    <name evidence="2" type="ORF">C9E89_002750</name>
</gene>
<evidence type="ECO:0000313" key="3">
    <source>
        <dbReference type="Proteomes" id="UP000240957"/>
    </source>
</evidence>
<keyword evidence="1" id="KW-0732">Signal</keyword>
<evidence type="ECO:0000256" key="1">
    <source>
        <dbReference type="SAM" id="SignalP"/>
    </source>
</evidence>
<dbReference type="PANTHER" id="PTHR11102">
    <property type="entry name" value="SEL-1-LIKE PROTEIN"/>
    <property type="match status" value="1"/>
</dbReference>
<dbReference type="InterPro" id="IPR011990">
    <property type="entry name" value="TPR-like_helical_dom_sf"/>
</dbReference>
<dbReference type="SUPFAM" id="SSF81901">
    <property type="entry name" value="HCP-like"/>
    <property type="match status" value="2"/>
</dbReference>
<dbReference type="OrthoDB" id="6671116at2"/>
<dbReference type="PANTHER" id="PTHR11102:SF160">
    <property type="entry name" value="ERAD-ASSOCIATED E3 UBIQUITIN-PROTEIN LIGASE COMPONENT HRD3"/>
    <property type="match status" value="1"/>
</dbReference>
<reference evidence="2 3" key="1">
    <citation type="submission" date="2018-08" db="EMBL/GenBank/DDBJ databases">
        <title>The draft genome of Acinetobacter sichuanensis strain WCHAc060041.</title>
        <authorList>
            <person name="Qin J."/>
            <person name="Feng Y."/>
            <person name="Zong Z."/>
        </authorList>
    </citation>
    <scope>NUCLEOTIDE SEQUENCE [LARGE SCALE GENOMIC DNA]</scope>
    <source>
        <strain evidence="2 3">WCHAc060041</strain>
    </source>
</reference>
<accession>A0A371YV80</accession>
<proteinExistence type="predicted"/>
<comment type="caution">
    <text evidence="2">The sequence shown here is derived from an EMBL/GenBank/DDBJ whole genome shotgun (WGS) entry which is preliminary data.</text>
</comment>
<dbReference type="Pfam" id="PF08238">
    <property type="entry name" value="Sel1"/>
    <property type="match status" value="5"/>
</dbReference>
<feature type="signal peptide" evidence="1">
    <location>
        <begin position="1"/>
        <end position="26"/>
    </location>
</feature>
<dbReference type="EMBL" id="PYIX02000002">
    <property type="protein sequence ID" value="RFC85314.1"/>
    <property type="molecule type" value="Genomic_DNA"/>
</dbReference>
<name>A0A371YV80_9GAMM</name>